<gene>
    <name evidence="2" type="ORF">J4G43_045105</name>
</gene>
<evidence type="ECO:0000313" key="3">
    <source>
        <dbReference type="Proteomes" id="UP000664702"/>
    </source>
</evidence>
<dbReference type="EMBL" id="CP086136">
    <property type="protein sequence ID" value="UEM11588.1"/>
    <property type="molecule type" value="Genomic_DNA"/>
</dbReference>
<organism evidence="2 3">
    <name type="scientific">Bradyrhizobium barranii subsp. barranii</name>
    <dbReference type="NCBI Taxonomy" id="2823807"/>
    <lineage>
        <taxon>Bacteria</taxon>
        <taxon>Pseudomonadati</taxon>
        <taxon>Pseudomonadota</taxon>
        <taxon>Alphaproteobacteria</taxon>
        <taxon>Hyphomicrobiales</taxon>
        <taxon>Nitrobacteraceae</taxon>
        <taxon>Bradyrhizobium</taxon>
        <taxon>Bradyrhizobium barranii</taxon>
    </lineage>
</organism>
<dbReference type="PANTHER" id="PTHR43514:SF10">
    <property type="entry name" value="MOLYBDENUM IMPORT ATP-BINDING PROTEIN MODC 2"/>
    <property type="match status" value="1"/>
</dbReference>
<dbReference type="PANTHER" id="PTHR43514">
    <property type="entry name" value="ABC TRANSPORTER I FAMILY MEMBER 10"/>
    <property type="match status" value="1"/>
</dbReference>
<dbReference type="InterPro" id="IPR003439">
    <property type="entry name" value="ABC_transporter-like_ATP-bd"/>
</dbReference>
<dbReference type="Proteomes" id="UP000664702">
    <property type="component" value="Chromosome"/>
</dbReference>
<name>A0A9X9XV94_9BRAD</name>
<dbReference type="AlphaFoldDB" id="A0A9X9XV94"/>
<dbReference type="GO" id="GO:0005524">
    <property type="term" value="F:ATP binding"/>
    <property type="evidence" value="ECO:0007669"/>
    <property type="project" value="UniProtKB-KW"/>
</dbReference>
<protein>
    <submittedName>
        <fullName evidence="2">ATP-binding cassette domain-containing protein</fullName>
    </submittedName>
</protein>
<dbReference type="InterPro" id="IPR027417">
    <property type="entry name" value="P-loop_NTPase"/>
</dbReference>
<accession>A0A9X9XV94</accession>
<keyword evidence="2" id="KW-0547">Nucleotide-binding</keyword>
<evidence type="ECO:0000313" key="2">
    <source>
        <dbReference type="EMBL" id="UEM11588.1"/>
    </source>
</evidence>
<sequence>MGGFTKEAKKGYIEVAFNGSLASILLDTQFSVPAKGVTAIFGPPGCGKTTLARCIAGVQCGFHGS</sequence>
<dbReference type="KEGG" id="bban:J4G43_045105"/>
<dbReference type="SUPFAM" id="SSF52540">
    <property type="entry name" value="P-loop containing nucleoside triphosphate hydrolases"/>
    <property type="match status" value="1"/>
</dbReference>
<feature type="domain" description="ABC transporter" evidence="1">
    <location>
        <begin position="27"/>
        <end position="58"/>
    </location>
</feature>
<proteinExistence type="predicted"/>
<dbReference type="Gene3D" id="3.40.50.300">
    <property type="entry name" value="P-loop containing nucleotide triphosphate hydrolases"/>
    <property type="match status" value="1"/>
</dbReference>
<reference evidence="2 3" key="1">
    <citation type="journal article" date="2022" name="Int. J. Syst. Evol. Microbiol.">
        <title>Strains of Bradyrhizobium barranii sp. nov. associated with legumes native to Canada are symbionts of soybeans and belong to different subspecies (subsp. barranii subsp. nov. and subsp. apii subsp. nov.) and symbiovars (sv. glycinearum and sv. septentrionale).</title>
        <authorList>
            <person name="Bromfield E.S.P."/>
            <person name="Cloutier S."/>
            <person name="Wasai-Hara S."/>
            <person name="Minamisawa K."/>
        </authorList>
    </citation>
    <scope>NUCLEOTIDE SEQUENCE [LARGE SCALE GENOMIC DNA]</scope>
    <source>
        <strain evidence="2 3">144S4</strain>
    </source>
</reference>
<dbReference type="Pfam" id="PF00005">
    <property type="entry name" value="ABC_tran"/>
    <property type="match status" value="1"/>
</dbReference>
<dbReference type="GO" id="GO:0016887">
    <property type="term" value="F:ATP hydrolysis activity"/>
    <property type="evidence" value="ECO:0007669"/>
    <property type="project" value="InterPro"/>
</dbReference>
<evidence type="ECO:0000259" key="1">
    <source>
        <dbReference type="Pfam" id="PF00005"/>
    </source>
</evidence>
<keyword evidence="2" id="KW-0067">ATP-binding</keyword>
<dbReference type="InterPro" id="IPR050334">
    <property type="entry name" value="Molybdenum_import_ModC"/>
</dbReference>